<gene>
    <name evidence="14" type="ORF">D0Y65_032784</name>
</gene>
<sequence>MNVESRWWAWLIVIAGVFVVLIFGYLCCIIWRKCKIEADRKKKQKELLLEIGVSSVACIVYHKTKRHRKRSKVNYEMQIFSFPIIAAATGNFSVANKLGQGGFGPVYKGVLPDGQEIAIKRLSSRSGQGLVEFKNEAELVAKLQHTNLVRLSGLCIQNEENILIYEYLPNKSLDFHLFDSKRREKIVWEKRFNIIEGIAHGLIYLHHFSRLKVIHRDLKAGNILLDYEMNPKISDFGMAVILDSEVVEVKTKRVVGTYGYMSPEYVIKGIISTKTDVFSYGVLVLEIVSGKKNNSRYQADYPLNLIGFAWQLWNEGKGVELIDSSMLESCRTAEVLRCTQVALLCVQANAADRPSMLEVYSMLANETLFLPVPKQPAYFTDACANEKNALVGNGKSYSTNEVTISMMDAR</sequence>
<keyword evidence="12" id="KW-1133">Transmembrane helix</keyword>
<feature type="transmembrane region" description="Helical" evidence="12">
    <location>
        <begin position="6"/>
        <end position="26"/>
    </location>
</feature>
<keyword evidence="5" id="KW-0547">Nucleotide-binding</keyword>
<evidence type="ECO:0000259" key="13">
    <source>
        <dbReference type="PROSITE" id="PS50011"/>
    </source>
</evidence>
<evidence type="ECO:0000256" key="10">
    <source>
        <dbReference type="ARBA" id="ARBA00047899"/>
    </source>
</evidence>
<proteinExistence type="predicted"/>
<dbReference type="PROSITE" id="PS50011">
    <property type="entry name" value="PROTEIN_KINASE_DOM"/>
    <property type="match status" value="1"/>
</dbReference>
<accession>A0A445IFM1</accession>
<evidence type="ECO:0000256" key="2">
    <source>
        <dbReference type="ARBA" id="ARBA00022527"/>
    </source>
</evidence>
<evidence type="ECO:0000256" key="4">
    <source>
        <dbReference type="ARBA" id="ARBA00022729"/>
    </source>
</evidence>
<dbReference type="FunFam" id="3.30.200.20:FF:000195">
    <property type="entry name" value="G-type lectin S-receptor-like serine/threonine-protein kinase"/>
    <property type="match status" value="1"/>
</dbReference>
<dbReference type="Pfam" id="PF07714">
    <property type="entry name" value="PK_Tyr_Ser-Thr"/>
    <property type="match status" value="1"/>
</dbReference>
<evidence type="ECO:0000256" key="8">
    <source>
        <dbReference type="ARBA" id="ARBA00023157"/>
    </source>
</evidence>
<keyword evidence="6 14" id="KW-0418">Kinase</keyword>
<evidence type="ECO:0000256" key="12">
    <source>
        <dbReference type="SAM" id="Phobius"/>
    </source>
</evidence>
<evidence type="ECO:0000256" key="11">
    <source>
        <dbReference type="ARBA" id="ARBA00048679"/>
    </source>
</evidence>
<evidence type="ECO:0000256" key="1">
    <source>
        <dbReference type="ARBA" id="ARBA00012513"/>
    </source>
</evidence>
<dbReference type="GO" id="GO:0005886">
    <property type="term" value="C:plasma membrane"/>
    <property type="evidence" value="ECO:0007669"/>
    <property type="project" value="TreeGrafter"/>
</dbReference>
<dbReference type="EMBL" id="QZWG01000011">
    <property type="protein sequence ID" value="RZB84637.1"/>
    <property type="molecule type" value="Genomic_DNA"/>
</dbReference>
<evidence type="ECO:0000256" key="9">
    <source>
        <dbReference type="ARBA" id="ARBA00023180"/>
    </source>
</evidence>
<keyword evidence="2" id="KW-0723">Serine/threonine-protein kinase</keyword>
<keyword evidence="7" id="KW-0067">ATP-binding</keyword>
<protein>
    <recommendedName>
        <fullName evidence="1">non-specific serine/threonine protein kinase</fullName>
        <ecNumber evidence="1">2.7.11.1</ecNumber>
    </recommendedName>
</protein>
<dbReference type="FunFam" id="1.10.510.10:FF:002177">
    <property type="entry name" value="G-type lectin S-receptor-like serine/threonine-protein kinase CES101 isoform A"/>
    <property type="match status" value="1"/>
</dbReference>
<comment type="caution">
    <text evidence="14">The sequence shown here is derived from an EMBL/GenBank/DDBJ whole genome shotgun (WGS) entry which is preliminary data.</text>
</comment>
<keyword evidence="14" id="KW-0675">Receptor</keyword>
<evidence type="ECO:0000256" key="6">
    <source>
        <dbReference type="ARBA" id="ARBA00022777"/>
    </source>
</evidence>
<reference evidence="14 15" key="1">
    <citation type="submission" date="2018-09" db="EMBL/GenBank/DDBJ databases">
        <title>A high-quality reference genome of wild soybean provides a powerful tool to mine soybean genomes.</title>
        <authorList>
            <person name="Xie M."/>
            <person name="Chung C.Y.L."/>
            <person name="Li M.-W."/>
            <person name="Wong F.-L."/>
            <person name="Chan T.-F."/>
            <person name="Lam H.-M."/>
        </authorList>
    </citation>
    <scope>NUCLEOTIDE SEQUENCE [LARGE SCALE GENOMIC DNA]</scope>
    <source>
        <strain evidence="15">cv. W05</strain>
        <tissue evidence="14">Hypocotyl of etiolated seedlings</tissue>
    </source>
</reference>
<organism evidence="14 15">
    <name type="scientific">Glycine soja</name>
    <name type="common">Wild soybean</name>
    <dbReference type="NCBI Taxonomy" id="3848"/>
    <lineage>
        <taxon>Eukaryota</taxon>
        <taxon>Viridiplantae</taxon>
        <taxon>Streptophyta</taxon>
        <taxon>Embryophyta</taxon>
        <taxon>Tracheophyta</taxon>
        <taxon>Spermatophyta</taxon>
        <taxon>Magnoliopsida</taxon>
        <taxon>eudicotyledons</taxon>
        <taxon>Gunneridae</taxon>
        <taxon>Pentapetalae</taxon>
        <taxon>rosids</taxon>
        <taxon>fabids</taxon>
        <taxon>Fabales</taxon>
        <taxon>Fabaceae</taxon>
        <taxon>Papilionoideae</taxon>
        <taxon>50 kb inversion clade</taxon>
        <taxon>NPAAA clade</taxon>
        <taxon>indigoferoid/millettioid clade</taxon>
        <taxon>Phaseoleae</taxon>
        <taxon>Glycine</taxon>
        <taxon>Glycine subgen. Soja</taxon>
    </lineage>
</organism>
<feature type="domain" description="Protein kinase" evidence="13">
    <location>
        <begin position="92"/>
        <end position="370"/>
    </location>
</feature>
<evidence type="ECO:0000256" key="3">
    <source>
        <dbReference type="ARBA" id="ARBA00022679"/>
    </source>
</evidence>
<dbReference type="PANTHER" id="PTHR27002:SF926">
    <property type="entry name" value="OS07G0535800 PROTEIN"/>
    <property type="match status" value="1"/>
</dbReference>
<dbReference type="GO" id="GO:0030246">
    <property type="term" value="F:carbohydrate binding"/>
    <property type="evidence" value="ECO:0007669"/>
    <property type="project" value="UniProtKB-KW"/>
</dbReference>
<evidence type="ECO:0000256" key="7">
    <source>
        <dbReference type="ARBA" id="ARBA00022840"/>
    </source>
</evidence>
<comment type="catalytic activity">
    <reaction evidence="10">
        <text>L-threonyl-[protein] + ATP = O-phospho-L-threonyl-[protein] + ADP + H(+)</text>
        <dbReference type="Rhea" id="RHEA:46608"/>
        <dbReference type="Rhea" id="RHEA-COMP:11060"/>
        <dbReference type="Rhea" id="RHEA-COMP:11605"/>
        <dbReference type="ChEBI" id="CHEBI:15378"/>
        <dbReference type="ChEBI" id="CHEBI:30013"/>
        <dbReference type="ChEBI" id="CHEBI:30616"/>
        <dbReference type="ChEBI" id="CHEBI:61977"/>
        <dbReference type="ChEBI" id="CHEBI:456216"/>
        <dbReference type="EC" id="2.7.11.1"/>
    </reaction>
</comment>
<dbReference type="AlphaFoldDB" id="A0A445IFM1"/>
<dbReference type="EC" id="2.7.11.1" evidence="1"/>
<dbReference type="Gene3D" id="1.10.510.10">
    <property type="entry name" value="Transferase(Phosphotransferase) domain 1"/>
    <property type="match status" value="1"/>
</dbReference>
<dbReference type="SMART" id="SM00220">
    <property type="entry name" value="S_TKc"/>
    <property type="match status" value="1"/>
</dbReference>
<keyword evidence="15" id="KW-1185">Reference proteome</keyword>
<dbReference type="InterPro" id="IPR000719">
    <property type="entry name" value="Prot_kinase_dom"/>
</dbReference>
<evidence type="ECO:0000313" key="14">
    <source>
        <dbReference type="EMBL" id="RZB84638.1"/>
    </source>
</evidence>
<keyword evidence="14" id="KW-0430">Lectin</keyword>
<dbReference type="GO" id="GO:0005524">
    <property type="term" value="F:ATP binding"/>
    <property type="evidence" value="ECO:0007669"/>
    <property type="project" value="UniProtKB-KW"/>
</dbReference>
<keyword evidence="12" id="KW-0812">Transmembrane</keyword>
<keyword evidence="8" id="KW-1015">Disulfide bond</keyword>
<evidence type="ECO:0000256" key="5">
    <source>
        <dbReference type="ARBA" id="ARBA00022741"/>
    </source>
</evidence>
<dbReference type="PROSITE" id="PS00108">
    <property type="entry name" value="PROTEIN_KINASE_ST"/>
    <property type="match status" value="1"/>
</dbReference>
<dbReference type="SUPFAM" id="SSF56112">
    <property type="entry name" value="Protein kinase-like (PK-like)"/>
    <property type="match status" value="1"/>
</dbReference>
<keyword evidence="3" id="KW-0808">Transferase</keyword>
<comment type="catalytic activity">
    <reaction evidence="11">
        <text>L-seryl-[protein] + ATP = O-phospho-L-seryl-[protein] + ADP + H(+)</text>
        <dbReference type="Rhea" id="RHEA:17989"/>
        <dbReference type="Rhea" id="RHEA-COMP:9863"/>
        <dbReference type="Rhea" id="RHEA-COMP:11604"/>
        <dbReference type="ChEBI" id="CHEBI:15378"/>
        <dbReference type="ChEBI" id="CHEBI:29999"/>
        <dbReference type="ChEBI" id="CHEBI:30616"/>
        <dbReference type="ChEBI" id="CHEBI:83421"/>
        <dbReference type="ChEBI" id="CHEBI:456216"/>
        <dbReference type="EC" id="2.7.11.1"/>
    </reaction>
</comment>
<dbReference type="GO" id="GO:0004674">
    <property type="term" value="F:protein serine/threonine kinase activity"/>
    <property type="evidence" value="ECO:0007669"/>
    <property type="project" value="UniProtKB-KW"/>
</dbReference>
<name>A0A445IFM1_GLYSO</name>
<evidence type="ECO:0000313" key="15">
    <source>
        <dbReference type="Proteomes" id="UP000289340"/>
    </source>
</evidence>
<keyword evidence="4" id="KW-0732">Signal</keyword>
<dbReference type="InterPro" id="IPR011009">
    <property type="entry name" value="Kinase-like_dom_sf"/>
</dbReference>
<keyword evidence="9" id="KW-0325">Glycoprotein</keyword>
<dbReference type="EMBL" id="QZWG01000011">
    <property type="protein sequence ID" value="RZB84638.1"/>
    <property type="molecule type" value="Genomic_DNA"/>
</dbReference>
<dbReference type="InterPro" id="IPR008271">
    <property type="entry name" value="Ser/Thr_kinase_AS"/>
</dbReference>
<dbReference type="InterPro" id="IPR001245">
    <property type="entry name" value="Ser-Thr/Tyr_kinase_cat_dom"/>
</dbReference>
<dbReference type="Proteomes" id="UP000289340">
    <property type="component" value="Chromosome 11"/>
</dbReference>
<keyword evidence="12" id="KW-0472">Membrane</keyword>
<dbReference type="Gene3D" id="3.30.200.20">
    <property type="entry name" value="Phosphorylase Kinase, domain 1"/>
    <property type="match status" value="1"/>
</dbReference>
<dbReference type="PANTHER" id="PTHR27002">
    <property type="entry name" value="RECEPTOR-LIKE SERINE/THREONINE-PROTEIN KINASE SD1-8"/>
    <property type="match status" value="1"/>
</dbReference>